<dbReference type="EMBL" id="MU863893">
    <property type="protein sequence ID" value="KAK4202976.1"/>
    <property type="molecule type" value="Genomic_DNA"/>
</dbReference>
<evidence type="ECO:0000313" key="13">
    <source>
        <dbReference type="Proteomes" id="UP001303160"/>
    </source>
</evidence>
<feature type="region of interest" description="Disordered" evidence="10">
    <location>
        <begin position="1"/>
        <end position="30"/>
    </location>
</feature>
<dbReference type="SMART" id="SM00513">
    <property type="entry name" value="SAP"/>
    <property type="match status" value="1"/>
</dbReference>
<keyword evidence="12" id="KW-0540">Nuclease</keyword>
<keyword evidence="5" id="KW-0233">DNA recombination</keyword>
<feature type="compositionally biased region" description="Polar residues" evidence="10">
    <location>
        <begin position="1"/>
        <end position="19"/>
    </location>
</feature>
<evidence type="ECO:0000256" key="1">
    <source>
        <dbReference type="ARBA" id="ARBA00004123"/>
    </source>
</evidence>
<keyword evidence="13" id="KW-1185">Reference proteome</keyword>
<dbReference type="GO" id="GO:0016973">
    <property type="term" value="P:poly(A)+ mRNA export from nucleus"/>
    <property type="evidence" value="ECO:0007669"/>
    <property type="project" value="TreeGrafter"/>
</dbReference>
<keyword evidence="12" id="KW-0378">Hydrolase</keyword>
<sequence>MKLSNNAADDPFDSSSPGTSGLAVRKKPGRLLWAASARDEDGELLDMEILDLTESPPLPHVQHPTKVVESLDDSVQILEQPLPPSPTKEPRAIKETSPPSPGAEVQRDVGNSIFDLTDSSADTKLKFPPAPRSAITKALVEEIPEPNDTNWDDDLDFELPPSNQEHHELLLTQSSSPQVSFSVATSNQKLTWPSNIPSDKAPALPSSLSPPTKSMAPPRPKYELFTDAQLARDVAKFGFKPVKKRSAMLALLDQCWASRGQPAVGDVAMNAHMMSTTSATPTHSKLTTTAAPLGPAGRPRKSSGTAAASVDYGSLKVPDLKKLLQERSLKQSGNKPDLIARLQDYDLQRRTSAGGPSSPRGKPRKDAPSSPKKTKSPTRRAASPRLAGSPASTPRNKKSQGRTATIEIPDSDADSDLDDPMLSSPISPARRARPRDDEDIFSSPPRVDLSITEDAEMSLIASPTTEQVSVFAYITKAIKSAPPSRDPMDPSWHEKILMYDPIILEDLASWLNAGQLDKAGFDGEVSPADVKQWCESKGVCCLWRVSLRGLERKRL</sequence>
<dbReference type="InterPro" id="IPR018574">
    <property type="entry name" value="Structure-sp_endonuc_su_Slx4"/>
</dbReference>
<comment type="similarity">
    <text evidence="9">Belongs to the SAP domain-containing ribonucleoprotein family.</text>
</comment>
<evidence type="ECO:0000256" key="8">
    <source>
        <dbReference type="ARBA" id="ARBA00029496"/>
    </source>
</evidence>
<feature type="region of interest" description="Disordered" evidence="10">
    <location>
        <begin position="345"/>
        <end position="445"/>
    </location>
</feature>
<keyword evidence="4" id="KW-0227">DNA damage</keyword>
<keyword evidence="3" id="KW-0597">Phosphoprotein</keyword>
<feature type="region of interest" description="Disordered" evidence="10">
    <location>
        <begin position="276"/>
        <end position="309"/>
    </location>
</feature>
<evidence type="ECO:0000313" key="12">
    <source>
        <dbReference type="EMBL" id="KAK4202976.1"/>
    </source>
</evidence>
<dbReference type="InterPro" id="IPR003034">
    <property type="entry name" value="SAP_dom"/>
</dbReference>
<dbReference type="PROSITE" id="PS50800">
    <property type="entry name" value="SAP"/>
    <property type="match status" value="1"/>
</dbReference>
<dbReference type="GO" id="GO:0006260">
    <property type="term" value="P:DNA replication"/>
    <property type="evidence" value="ECO:0007669"/>
    <property type="project" value="InterPro"/>
</dbReference>
<evidence type="ECO:0000256" key="2">
    <source>
        <dbReference type="ARBA" id="ARBA00006661"/>
    </source>
</evidence>
<protein>
    <recommendedName>
        <fullName evidence="8">Structure-specific endonuclease subunit SLX4</fullName>
    </recommendedName>
</protein>
<organism evidence="12 13">
    <name type="scientific">Triangularia verruculosa</name>
    <dbReference type="NCBI Taxonomy" id="2587418"/>
    <lineage>
        <taxon>Eukaryota</taxon>
        <taxon>Fungi</taxon>
        <taxon>Dikarya</taxon>
        <taxon>Ascomycota</taxon>
        <taxon>Pezizomycotina</taxon>
        <taxon>Sordariomycetes</taxon>
        <taxon>Sordariomycetidae</taxon>
        <taxon>Sordariales</taxon>
        <taxon>Podosporaceae</taxon>
        <taxon>Triangularia</taxon>
    </lineage>
</organism>
<dbReference type="PANTHER" id="PTHR46551:SF1">
    <property type="entry name" value="SAP DOMAIN-CONTAINING RIBONUCLEOPROTEIN"/>
    <property type="match status" value="1"/>
</dbReference>
<feature type="region of interest" description="Disordered" evidence="10">
    <location>
        <begin position="71"/>
        <end position="107"/>
    </location>
</feature>
<dbReference type="Pfam" id="PF09494">
    <property type="entry name" value="Slx4"/>
    <property type="match status" value="1"/>
</dbReference>
<dbReference type="SUPFAM" id="SSF68906">
    <property type="entry name" value="SAP domain"/>
    <property type="match status" value="1"/>
</dbReference>
<dbReference type="InterPro" id="IPR036361">
    <property type="entry name" value="SAP_dom_sf"/>
</dbReference>
<comment type="caution">
    <text evidence="12">The sequence shown here is derived from an EMBL/GenBank/DDBJ whole genome shotgun (WGS) entry which is preliminary data.</text>
</comment>
<feature type="compositionally biased region" description="Low complexity" evidence="10">
    <location>
        <begin position="420"/>
        <end position="429"/>
    </location>
</feature>
<evidence type="ECO:0000256" key="3">
    <source>
        <dbReference type="ARBA" id="ARBA00022553"/>
    </source>
</evidence>
<comment type="similarity">
    <text evidence="2">Belongs to the SLX4 family.</text>
</comment>
<dbReference type="GO" id="GO:0006281">
    <property type="term" value="P:DNA repair"/>
    <property type="evidence" value="ECO:0007669"/>
    <property type="project" value="UniProtKB-KW"/>
</dbReference>
<evidence type="ECO:0000256" key="5">
    <source>
        <dbReference type="ARBA" id="ARBA00023172"/>
    </source>
</evidence>
<dbReference type="Gene3D" id="1.10.720.30">
    <property type="entry name" value="SAP domain"/>
    <property type="match status" value="1"/>
</dbReference>
<proteinExistence type="inferred from homology"/>
<feature type="compositionally biased region" description="Polar residues" evidence="10">
    <location>
        <begin position="276"/>
        <end position="290"/>
    </location>
</feature>
<dbReference type="InterPro" id="IPR052240">
    <property type="entry name" value="SAP_domain_ribonucleoprotein"/>
</dbReference>
<evidence type="ECO:0000256" key="4">
    <source>
        <dbReference type="ARBA" id="ARBA00022763"/>
    </source>
</evidence>
<gene>
    <name evidence="12" type="ORF">QBC40DRAFT_275635</name>
</gene>
<keyword evidence="7" id="KW-0539">Nucleus</keyword>
<name>A0AAN6XMC9_9PEZI</name>
<keyword evidence="12" id="KW-0255">Endonuclease</keyword>
<dbReference type="Proteomes" id="UP001303160">
    <property type="component" value="Unassembled WGS sequence"/>
</dbReference>
<evidence type="ECO:0000256" key="9">
    <source>
        <dbReference type="ARBA" id="ARBA00046328"/>
    </source>
</evidence>
<dbReference type="AlphaFoldDB" id="A0AAN6XMC9"/>
<feature type="compositionally biased region" description="Acidic residues" evidence="10">
    <location>
        <begin position="409"/>
        <end position="419"/>
    </location>
</feature>
<evidence type="ECO:0000256" key="10">
    <source>
        <dbReference type="SAM" id="MobiDB-lite"/>
    </source>
</evidence>
<feature type="region of interest" description="Disordered" evidence="10">
    <location>
        <begin position="192"/>
        <end position="218"/>
    </location>
</feature>
<accession>A0AAN6XMC9</accession>
<dbReference type="Pfam" id="PF02037">
    <property type="entry name" value="SAP"/>
    <property type="match status" value="1"/>
</dbReference>
<evidence type="ECO:0000256" key="7">
    <source>
        <dbReference type="ARBA" id="ARBA00023242"/>
    </source>
</evidence>
<dbReference type="GO" id="GO:0033557">
    <property type="term" value="C:Slx1-Slx4 complex"/>
    <property type="evidence" value="ECO:0007669"/>
    <property type="project" value="InterPro"/>
</dbReference>
<dbReference type="GO" id="GO:0004519">
    <property type="term" value="F:endonuclease activity"/>
    <property type="evidence" value="ECO:0007669"/>
    <property type="project" value="UniProtKB-KW"/>
</dbReference>
<reference evidence="12" key="2">
    <citation type="submission" date="2023-05" db="EMBL/GenBank/DDBJ databases">
        <authorList>
            <consortium name="Lawrence Berkeley National Laboratory"/>
            <person name="Steindorff A."/>
            <person name="Hensen N."/>
            <person name="Bonometti L."/>
            <person name="Westerberg I."/>
            <person name="Brannstrom I.O."/>
            <person name="Guillou S."/>
            <person name="Cros-Aarteil S."/>
            <person name="Calhoun S."/>
            <person name="Haridas S."/>
            <person name="Kuo A."/>
            <person name="Mondo S."/>
            <person name="Pangilinan J."/>
            <person name="Riley R."/>
            <person name="Labutti K."/>
            <person name="Andreopoulos B."/>
            <person name="Lipzen A."/>
            <person name="Chen C."/>
            <person name="Yanf M."/>
            <person name="Daum C."/>
            <person name="Ng V."/>
            <person name="Clum A."/>
            <person name="Ohm R."/>
            <person name="Martin F."/>
            <person name="Silar P."/>
            <person name="Natvig D."/>
            <person name="Lalanne C."/>
            <person name="Gautier V."/>
            <person name="Ament-Velasquez S.L."/>
            <person name="Kruys A."/>
            <person name="Hutchinson M.I."/>
            <person name="Powell A.J."/>
            <person name="Barry K."/>
            <person name="Miller A.N."/>
            <person name="Grigoriev I.V."/>
            <person name="Debuchy R."/>
            <person name="Gladieux P."/>
            <person name="Thoren M.H."/>
            <person name="Johannesson H."/>
        </authorList>
    </citation>
    <scope>NUCLEOTIDE SEQUENCE</scope>
    <source>
        <strain evidence="12">CBS 315.58</strain>
    </source>
</reference>
<keyword evidence="6" id="KW-0234">DNA repair</keyword>
<feature type="compositionally biased region" description="Low complexity" evidence="10">
    <location>
        <begin position="197"/>
        <end position="214"/>
    </location>
</feature>
<dbReference type="CDD" id="cd22999">
    <property type="entry name" value="SAP_SLX4"/>
    <property type="match status" value="1"/>
</dbReference>
<dbReference type="PANTHER" id="PTHR46551">
    <property type="entry name" value="SAP DOMAIN-CONTAINING RIBONUCLEOPROTEIN"/>
    <property type="match status" value="1"/>
</dbReference>
<comment type="subcellular location">
    <subcellularLocation>
        <location evidence="1">Nucleus</location>
    </subcellularLocation>
</comment>
<reference evidence="12" key="1">
    <citation type="journal article" date="2023" name="Mol. Phylogenet. Evol.">
        <title>Genome-scale phylogeny and comparative genomics of the fungal order Sordariales.</title>
        <authorList>
            <person name="Hensen N."/>
            <person name="Bonometti L."/>
            <person name="Westerberg I."/>
            <person name="Brannstrom I.O."/>
            <person name="Guillou S."/>
            <person name="Cros-Aarteil S."/>
            <person name="Calhoun S."/>
            <person name="Haridas S."/>
            <person name="Kuo A."/>
            <person name="Mondo S."/>
            <person name="Pangilinan J."/>
            <person name="Riley R."/>
            <person name="LaButti K."/>
            <person name="Andreopoulos B."/>
            <person name="Lipzen A."/>
            <person name="Chen C."/>
            <person name="Yan M."/>
            <person name="Daum C."/>
            <person name="Ng V."/>
            <person name="Clum A."/>
            <person name="Steindorff A."/>
            <person name="Ohm R.A."/>
            <person name="Martin F."/>
            <person name="Silar P."/>
            <person name="Natvig D.O."/>
            <person name="Lalanne C."/>
            <person name="Gautier V."/>
            <person name="Ament-Velasquez S.L."/>
            <person name="Kruys A."/>
            <person name="Hutchinson M.I."/>
            <person name="Powell A.J."/>
            <person name="Barry K."/>
            <person name="Miller A.N."/>
            <person name="Grigoriev I.V."/>
            <person name="Debuchy R."/>
            <person name="Gladieux P."/>
            <person name="Hiltunen Thoren M."/>
            <person name="Johannesson H."/>
        </authorList>
    </citation>
    <scope>NUCLEOTIDE SEQUENCE</scope>
    <source>
        <strain evidence="12">CBS 315.58</strain>
    </source>
</reference>
<evidence type="ECO:0000259" key="11">
    <source>
        <dbReference type="PROSITE" id="PS50800"/>
    </source>
</evidence>
<dbReference type="GO" id="GO:0006310">
    <property type="term" value="P:DNA recombination"/>
    <property type="evidence" value="ECO:0007669"/>
    <property type="project" value="UniProtKB-KW"/>
</dbReference>
<evidence type="ECO:0000256" key="6">
    <source>
        <dbReference type="ARBA" id="ARBA00023204"/>
    </source>
</evidence>
<feature type="domain" description="SAP" evidence="11">
    <location>
        <begin position="312"/>
        <end position="346"/>
    </location>
</feature>